<dbReference type="Pfam" id="PF00903">
    <property type="entry name" value="Glyoxalase"/>
    <property type="match status" value="1"/>
</dbReference>
<organism evidence="2 3">
    <name type="scientific">Reyranella soli</name>
    <dbReference type="NCBI Taxonomy" id="1230389"/>
    <lineage>
        <taxon>Bacteria</taxon>
        <taxon>Pseudomonadati</taxon>
        <taxon>Pseudomonadota</taxon>
        <taxon>Alphaproteobacteria</taxon>
        <taxon>Hyphomicrobiales</taxon>
        <taxon>Reyranellaceae</taxon>
        <taxon>Reyranella</taxon>
    </lineage>
</organism>
<comment type="caution">
    <text evidence="2">The sequence shown here is derived from an EMBL/GenBank/DDBJ whole genome shotgun (WGS) entry which is preliminary data.</text>
</comment>
<dbReference type="AlphaFoldDB" id="A0A512NCG6"/>
<dbReference type="EMBL" id="BKAJ01000068">
    <property type="protein sequence ID" value="GEP56640.1"/>
    <property type="molecule type" value="Genomic_DNA"/>
</dbReference>
<evidence type="ECO:0000313" key="2">
    <source>
        <dbReference type="EMBL" id="GEP56640.1"/>
    </source>
</evidence>
<reference evidence="2 3" key="1">
    <citation type="submission" date="2019-07" db="EMBL/GenBank/DDBJ databases">
        <title>Whole genome shotgun sequence of Reyranella soli NBRC 108950.</title>
        <authorList>
            <person name="Hosoyama A."/>
            <person name="Uohara A."/>
            <person name="Ohji S."/>
            <person name="Ichikawa N."/>
        </authorList>
    </citation>
    <scope>NUCLEOTIDE SEQUENCE [LARGE SCALE GENOMIC DNA]</scope>
    <source>
        <strain evidence="2 3">NBRC 108950</strain>
    </source>
</reference>
<dbReference type="InterPro" id="IPR037523">
    <property type="entry name" value="VOC_core"/>
</dbReference>
<protein>
    <recommendedName>
        <fullName evidence="1">VOC domain-containing protein</fullName>
    </recommendedName>
</protein>
<proteinExistence type="predicted"/>
<dbReference type="Gene3D" id="3.10.180.10">
    <property type="entry name" value="2,3-Dihydroxybiphenyl 1,2-Dioxygenase, domain 1"/>
    <property type="match status" value="1"/>
</dbReference>
<keyword evidence="3" id="KW-1185">Reference proteome</keyword>
<dbReference type="SUPFAM" id="SSF54593">
    <property type="entry name" value="Glyoxalase/Bleomycin resistance protein/Dihydroxybiphenyl dioxygenase"/>
    <property type="match status" value="1"/>
</dbReference>
<dbReference type="InterPro" id="IPR004360">
    <property type="entry name" value="Glyas_Fos-R_dOase_dom"/>
</dbReference>
<sequence>MTLSAQLTHFGIHTTDLDRMVDFYTRVMGFVISDRGVGRSGARVVFMTQNPECHHQFVLFDGKPTDLPYNPVNQISYRLDSLDTLKDYRRALVREGITEHRVTDHGNAWALYFKDPEGNPVELYVDSPFYTPQPCGEPLDLDLSNDEILRRTEAMCRSRPRFMSREAWMQGIQEKLDAR</sequence>
<dbReference type="PROSITE" id="PS51819">
    <property type="entry name" value="VOC"/>
    <property type="match status" value="1"/>
</dbReference>
<dbReference type="Proteomes" id="UP000321058">
    <property type="component" value="Unassembled WGS sequence"/>
</dbReference>
<accession>A0A512NCG6</accession>
<evidence type="ECO:0000313" key="3">
    <source>
        <dbReference type="Proteomes" id="UP000321058"/>
    </source>
</evidence>
<evidence type="ECO:0000259" key="1">
    <source>
        <dbReference type="PROSITE" id="PS51819"/>
    </source>
</evidence>
<feature type="domain" description="VOC" evidence="1">
    <location>
        <begin position="6"/>
        <end position="126"/>
    </location>
</feature>
<dbReference type="RefSeq" id="WP_147150784.1">
    <property type="nucleotide sequence ID" value="NZ_BKAJ01000068.1"/>
</dbReference>
<dbReference type="OrthoDB" id="9792626at2"/>
<dbReference type="InterPro" id="IPR029068">
    <property type="entry name" value="Glyas_Bleomycin-R_OHBP_Dase"/>
</dbReference>
<name>A0A512NCG6_9HYPH</name>
<gene>
    <name evidence="2" type="ORF">RSO01_38060</name>
</gene>